<reference evidence="2 3" key="1">
    <citation type="journal article" date="2019" name="Sci. Rep.">
        <title>Comparative genomics of chytrid fungi reveal insights into the obligate biotrophic and pathogenic lifestyle of Synchytrium endobioticum.</title>
        <authorList>
            <person name="van de Vossenberg B.T.L.H."/>
            <person name="Warris S."/>
            <person name="Nguyen H.D.T."/>
            <person name="van Gent-Pelzer M.P.E."/>
            <person name="Joly D.L."/>
            <person name="van de Geest H.C."/>
            <person name="Bonants P.J.M."/>
            <person name="Smith D.S."/>
            <person name="Levesque C.A."/>
            <person name="van der Lee T.A.J."/>
        </authorList>
    </citation>
    <scope>NUCLEOTIDE SEQUENCE [LARGE SCALE GENOMIC DNA]</scope>
    <source>
        <strain evidence="2 3">MB42</strain>
    </source>
</reference>
<dbReference type="Proteomes" id="UP000317494">
    <property type="component" value="Unassembled WGS sequence"/>
</dbReference>
<dbReference type="AlphaFoldDB" id="A0A507DFX7"/>
<comment type="caution">
    <text evidence="2">The sequence shown here is derived from an EMBL/GenBank/DDBJ whole genome shotgun (WGS) entry which is preliminary data.</text>
</comment>
<keyword evidence="3" id="KW-1185">Reference proteome</keyword>
<feature type="region of interest" description="Disordered" evidence="1">
    <location>
        <begin position="110"/>
        <end position="179"/>
    </location>
</feature>
<proteinExistence type="predicted"/>
<sequence length="179" mass="20351">MWGNPIGAIHRIKNLWASFKALACKLLGFVEIRSIYSQRQSLHDGRSLRYCENCQRRKATMGNVSNNEDKFAFRFAEDGFYYAAAKGAFDEYVDQRKKYEYLRWMSIPTDETSTRHGNTRPGVERRRMPESSIGGSSTTSSGHNHGSGSSHSARALGVGTKHDILQQSSARSRQRRQRD</sequence>
<dbReference type="EMBL" id="QEAN01000071">
    <property type="protein sequence ID" value="TPX50157.1"/>
    <property type="molecule type" value="Genomic_DNA"/>
</dbReference>
<gene>
    <name evidence="2" type="ORF">SeMB42_g02353</name>
</gene>
<evidence type="ECO:0000256" key="1">
    <source>
        <dbReference type="SAM" id="MobiDB-lite"/>
    </source>
</evidence>
<dbReference type="VEuPathDB" id="FungiDB:SeMB42_g02353"/>
<name>A0A507DFX7_9FUNG</name>
<organism evidence="2 3">
    <name type="scientific">Synchytrium endobioticum</name>
    <dbReference type="NCBI Taxonomy" id="286115"/>
    <lineage>
        <taxon>Eukaryota</taxon>
        <taxon>Fungi</taxon>
        <taxon>Fungi incertae sedis</taxon>
        <taxon>Chytridiomycota</taxon>
        <taxon>Chytridiomycota incertae sedis</taxon>
        <taxon>Chytridiomycetes</taxon>
        <taxon>Synchytriales</taxon>
        <taxon>Synchytriaceae</taxon>
        <taxon>Synchytrium</taxon>
    </lineage>
</organism>
<accession>A0A507DFX7</accession>
<feature type="compositionally biased region" description="Low complexity" evidence="1">
    <location>
        <begin position="131"/>
        <end position="152"/>
    </location>
</feature>
<evidence type="ECO:0000313" key="2">
    <source>
        <dbReference type="EMBL" id="TPX50157.1"/>
    </source>
</evidence>
<evidence type="ECO:0000313" key="3">
    <source>
        <dbReference type="Proteomes" id="UP000317494"/>
    </source>
</evidence>
<protein>
    <submittedName>
        <fullName evidence="2">Uncharacterized protein</fullName>
    </submittedName>
</protein>